<feature type="region of interest" description="Disordered" evidence="1">
    <location>
        <begin position="110"/>
        <end position="172"/>
    </location>
</feature>
<dbReference type="AlphaFoldDB" id="A0A2W2AHC3"/>
<dbReference type="Proteomes" id="UP000248745">
    <property type="component" value="Unassembled WGS sequence"/>
</dbReference>
<gene>
    <name evidence="2" type="ORF">DN068_01485</name>
</gene>
<reference evidence="2 3" key="1">
    <citation type="submission" date="2018-06" db="EMBL/GenBank/DDBJ databases">
        <title>Mucibacter soli gen. nov., sp. nov., a new member of the family Chitinophagaceae producing mucin.</title>
        <authorList>
            <person name="Kim M.-K."/>
            <person name="Park S."/>
            <person name="Kim T.-S."/>
            <person name="Joung Y."/>
            <person name="Han J.-H."/>
            <person name="Kim S.B."/>
        </authorList>
    </citation>
    <scope>NUCLEOTIDE SEQUENCE [LARGE SCALE GENOMIC DNA]</scope>
    <source>
        <strain evidence="2 3">R1-15</strain>
    </source>
</reference>
<evidence type="ECO:0000313" key="3">
    <source>
        <dbReference type="Proteomes" id="UP000248745"/>
    </source>
</evidence>
<organism evidence="2 3">
    <name type="scientific">Taibaiella soli</name>
    <dbReference type="NCBI Taxonomy" id="1649169"/>
    <lineage>
        <taxon>Bacteria</taxon>
        <taxon>Pseudomonadati</taxon>
        <taxon>Bacteroidota</taxon>
        <taxon>Chitinophagia</taxon>
        <taxon>Chitinophagales</taxon>
        <taxon>Chitinophagaceae</taxon>
        <taxon>Taibaiella</taxon>
    </lineage>
</organism>
<dbReference type="EMBL" id="QKTW01000002">
    <property type="protein sequence ID" value="PZF74895.1"/>
    <property type="molecule type" value="Genomic_DNA"/>
</dbReference>
<evidence type="ECO:0000313" key="2">
    <source>
        <dbReference type="EMBL" id="PZF74895.1"/>
    </source>
</evidence>
<comment type="caution">
    <text evidence="2">The sequence shown here is derived from an EMBL/GenBank/DDBJ whole genome shotgun (WGS) entry which is preliminary data.</text>
</comment>
<accession>A0A2W2AHC3</accession>
<protein>
    <submittedName>
        <fullName evidence="2">Uncharacterized protein</fullName>
    </submittedName>
</protein>
<proteinExistence type="predicted"/>
<sequence>MPPMQYTIHIAAPCNENWNNMTPNENGRHCDSCCKTVVDFTNWPLEDIAQYLQQNGKGNVCGHFRASQLNTPFETPEILANKVWQTNIPLHRKIAAVIVLFFAVTVSSCGTKDTTGKPKQPTTQNTPAVADSEKTHFDGNCSIKPFNSDTLAPHQTPKNSTYKKHKQPKTRQTFEANDIEPQVQGAVEMVPMDTNWRQHIPAAKSDSTNN</sequence>
<name>A0A2W2AHC3_9BACT</name>
<evidence type="ECO:0000256" key="1">
    <source>
        <dbReference type="SAM" id="MobiDB-lite"/>
    </source>
</evidence>
<keyword evidence="3" id="KW-1185">Reference proteome</keyword>